<dbReference type="Proteomes" id="UP000232722">
    <property type="component" value="Unassembled WGS sequence"/>
</dbReference>
<proteinExistence type="predicted"/>
<accession>A0A2N0NEW6</accession>
<gene>
    <name evidence="1" type="ORF">RhiirA5_442258</name>
</gene>
<dbReference type="AlphaFoldDB" id="A0A2N0NEW6"/>
<evidence type="ECO:0000313" key="2">
    <source>
        <dbReference type="Proteomes" id="UP000232722"/>
    </source>
</evidence>
<reference evidence="1 2" key="2">
    <citation type="submission" date="2017-09" db="EMBL/GenBank/DDBJ databases">
        <title>Extensive intraspecific genome diversity in a model arbuscular mycorrhizal fungus.</title>
        <authorList>
            <person name="Chen E.C."/>
            <person name="Morin E."/>
            <person name="Beaudet D."/>
            <person name="Noel J."/>
            <person name="Ndikumana S."/>
            <person name="Charron P."/>
            <person name="St-Onge C."/>
            <person name="Giorgi J."/>
            <person name="Grigoriev I.V."/>
            <person name="Roux C."/>
            <person name="Martin F.M."/>
            <person name="Corradi N."/>
        </authorList>
    </citation>
    <scope>NUCLEOTIDE SEQUENCE [LARGE SCALE GENOMIC DNA]</scope>
    <source>
        <strain evidence="1 2">A5</strain>
    </source>
</reference>
<organism evidence="1 2">
    <name type="scientific">Rhizophagus irregularis</name>
    <dbReference type="NCBI Taxonomy" id="588596"/>
    <lineage>
        <taxon>Eukaryota</taxon>
        <taxon>Fungi</taxon>
        <taxon>Fungi incertae sedis</taxon>
        <taxon>Mucoromycota</taxon>
        <taxon>Glomeromycotina</taxon>
        <taxon>Glomeromycetes</taxon>
        <taxon>Glomerales</taxon>
        <taxon>Glomeraceae</taxon>
        <taxon>Rhizophagus</taxon>
    </lineage>
</organism>
<reference evidence="1 2" key="1">
    <citation type="submission" date="2016-04" db="EMBL/GenBank/DDBJ databases">
        <title>Genome analyses suggest a sexual origin of heterokaryosis in a supposedly ancient asexual fungus.</title>
        <authorList>
            <person name="Ropars J."/>
            <person name="Sedzielewska K."/>
            <person name="Noel J."/>
            <person name="Charron P."/>
            <person name="Farinelli L."/>
            <person name="Marton T."/>
            <person name="Kruger M."/>
            <person name="Pelin A."/>
            <person name="Brachmann A."/>
            <person name="Corradi N."/>
        </authorList>
    </citation>
    <scope>NUCLEOTIDE SEQUENCE [LARGE SCALE GENOMIC DNA]</scope>
    <source>
        <strain evidence="1 2">A5</strain>
    </source>
</reference>
<comment type="caution">
    <text evidence="1">The sequence shown here is derived from an EMBL/GenBank/DDBJ whole genome shotgun (WGS) entry which is preliminary data.</text>
</comment>
<name>A0A2N0NEW6_9GLOM</name>
<evidence type="ECO:0000313" key="1">
    <source>
        <dbReference type="EMBL" id="PKB93124.1"/>
    </source>
</evidence>
<sequence length="72" mass="8427">MLIYLIWQKSRSFRQDCKKLRSDIIVDPLPIYELNTSKESCIPDYFNALLESKMIESQNKSPTLTDSDITKL</sequence>
<dbReference type="EMBL" id="LLXJ01008883">
    <property type="protein sequence ID" value="PKB93124.1"/>
    <property type="molecule type" value="Genomic_DNA"/>
</dbReference>
<protein>
    <submittedName>
        <fullName evidence="1">Uncharacterized protein</fullName>
    </submittedName>
</protein>